<evidence type="ECO:0000256" key="5">
    <source>
        <dbReference type="ARBA" id="ARBA00023043"/>
    </source>
</evidence>
<dbReference type="InterPro" id="IPR029071">
    <property type="entry name" value="Ubiquitin-like_domsf"/>
</dbReference>
<dbReference type="PROSITE" id="PS50002">
    <property type="entry name" value="SH3"/>
    <property type="match status" value="1"/>
</dbReference>
<dbReference type="InParanoid" id="A0A6P8ILU5"/>
<accession>A0A6P8ILU5</accession>
<keyword evidence="9" id="KW-0175">Coiled coil</keyword>
<dbReference type="PROSITE" id="PS50088">
    <property type="entry name" value="ANK_REPEAT"/>
    <property type="match status" value="2"/>
</dbReference>
<dbReference type="InterPro" id="IPR047163">
    <property type="entry name" value="ASPP1/2"/>
</dbReference>
<evidence type="ECO:0000256" key="3">
    <source>
        <dbReference type="ARBA" id="ARBA00022703"/>
    </source>
</evidence>
<organism evidence="12 13">
    <name type="scientific">Actinia tenebrosa</name>
    <name type="common">Australian red waratah sea anemone</name>
    <dbReference type="NCBI Taxonomy" id="6105"/>
    <lineage>
        <taxon>Eukaryota</taxon>
        <taxon>Metazoa</taxon>
        <taxon>Cnidaria</taxon>
        <taxon>Anthozoa</taxon>
        <taxon>Hexacorallia</taxon>
        <taxon>Actiniaria</taxon>
        <taxon>Actiniidae</taxon>
        <taxon>Actinia</taxon>
    </lineage>
</organism>
<feature type="compositionally biased region" description="Polar residues" evidence="10">
    <location>
        <begin position="665"/>
        <end position="682"/>
    </location>
</feature>
<dbReference type="SMART" id="SM00248">
    <property type="entry name" value="ANK"/>
    <property type="match status" value="3"/>
</dbReference>
<reference evidence="13" key="1">
    <citation type="submission" date="2025-08" db="UniProtKB">
        <authorList>
            <consortium name="RefSeq"/>
        </authorList>
    </citation>
    <scope>IDENTIFICATION</scope>
    <source>
        <tissue evidence="13">Tentacle</tissue>
    </source>
</reference>
<feature type="compositionally biased region" description="Basic and acidic residues" evidence="10">
    <location>
        <begin position="843"/>
        <end position="852"/>
    </location>
</feature>
<keyword evidence="6" id="KW-0539">Nucleus</keyword>
<dbReference type="Pfam" id="PF12796">
    <property type="entry name" value="Ank_2"/>
    <property type="match status" value="1"/>
</dbReference>
<feature type="compositionally biased region" description="Polar residues" evidence="10">
    <location>
        <begin position="416"/>
        <end position="432"/>
    </location>
</feature>
<feature type="compositionally biased region" description="Polar residues" evidence="10">
    <location>
        <begin position="473"/>
        <end position="482"/>
    </location>
</feature>
<keyword evidence="12" id="KW-1185">Reference proteome</keyword>
<dbReference type="PANTHER" id="PTHR24131">
    <property type="entry name" value="APOPTOSIS-STIMULATING OF P53 PROTEIN"/>
    <property type="match status" value="1"/>
</dbReference>
<dbReference type="FunCoup" id="A0A6P8ILU5">
    <property type="interactions" value="2849"/>
</dbReference>
<feature type="repeat" description="ANK" evidence="7">
    <location>
        <begin position="977"/>
        <end position="1009"/>
    </location>
</feature>
<keyword evidence="5 7" id="KW-0040">ANK repeat</keyword>
<dbReference type="Gene3D" id="3.10.20.90">
    <property type="entry name" value="Phosphatidylinositol 3-kinase Catalytic Subunit, Chain A, domain 1"/>
    <property type="match status" value="1"/>
</dbReference>
<dbReference type="GO" id="GO:0006915">
    <property type="term" value="P:apoptotic process"/>
    <property type="evidence" value="ECO:0007669"/>
    <property type="project" value="UniProtKB-KW"/>
</dbReference>
<protein>
    <submittedName>
        <fullName evidence="13">Apoptosis-stimulating of p53 protein 1-like isoform X1</fullName>
    </submittedName>
</protein>
<dbReference type="GO" id="GO:0005634">
    <property type="term" value="C:nucleus"/>
    <property type="evidence" value="ECO:0007669"/>
    <property type="project" value="UniProtKB-SubCell"/>
</dbReference>
<feature type="region of interest" description="Disordered" evidence="10">
    <location>
        <begin position="651"/>
        <end position="692"/>
    </location>
</feature>
<keyword evidence="3" id="KW-0053">Apoptosis</keyword>
<evidence type="ECO:0000256" key="8">
    <source>
        <dbReference type="PROSITE-ProRule" id="PRU00192"/>
    </source>
</evidence>
<feature type="compositionally biased region" description="Basic and acidic residues" evidence="10">
    <location>
        <begin position="908"/>
        <end position="920"/>
    </location>
</feature>
<evidence type="ECO:0000313" key="12">
    <source>
        <dbReference type="Proteomes" id="UP000515163"/>
    </source>
</evidence>
<feature type="repeat" description="ANK" evidence="7">
    <location>
        <begin position="1010"/>
        <end position="1042"/>
    </location>
</feature>
<dbReference type="SUPFAM" id="SSF48403">
    <property type="entry name" value="Ankyrin repeat"/>
    <property type="match status" value="1"/>
</dbReference>
<feature type="region of interest" description="Disordered" evidence="10">
    <location>
        <begin position="457"/>
        <end position="488"/>
    </location>
</feature>
<feature type="compositionally biased region" description="Polar residues" evidence="10">
    <location>
        <begin position="883"/>
        <end position="907"/>
    </location>
</feature>
<keyword evidence="4" id="KW-0677">Repeat</keyword>
<sequence length="1144" mass="128602">MALFYFQMKLKVHLDDNGRISEIFVSPTTKCRDIVQRLQRQIRQTNCCLVEVWQGCERLVPEDELIQSTLLEWDTDLEEVAFYLRPYEEILSPHLMVPVTDGIQIIEEDVPQISGSTLMVARNGLHENHGISRYNMSERYSLEDLQQLAVRQQQEIEMKERLLAEKEQQLKEIKQRTRHKIRSTYIDQLETQIHEQDMKMRELRQIQDEIEAYRLNNSVLDEELQSMETLFTIKEQELAIAAAKVEGLTKQLNEQREKWKNASNQNERNKEEIEVDRLRQELMTRNELNHQQSVQMQAQKQLLAEKHKELFELDSQIDQLTQELHKKRAGNVHSTPNTNHRNGTANQDVSDMENGLWENGESFDWSEFANTKDTYDEEVRLNYNDSDMSISGHRSRQNNSRPLETLVEEEEPLSPGTSKTSSIDGSSNSQGVPLSPKQGRKSRVSRLATFFEAEVAAQNESKDRKGAKKDAFNESSYESRGSTLEMGPKHVETMNTRGHEMINNSSMKLQTSLGRESEKATDNIFYHRPFGSSPLSSPSSLSSLSSFSSTSSTSRTIGRHDELRINPENALRSRESKTTGLETSSVSTSYEKPRESYYESEGYSELSNSVEGSPSSTQDFSRDKTTTGNSNSPFGNVKTSLQQLRSMAISLSESGRTTSRRGLGVSQSPHETNSQGHASQQEVPHDEEVHTRSQQTVNFMVKPTGTSFVPQKTNTTEVPTRKTSSPSVAMVFASSPVRDILSSDGEDGRTESNQNQTKRHSYGSQERKFPVAPIRKALSSEEISSKKNDNTDPVFSTSSSQAVTKVRITLTSSGIHPTPTTPEISDHTRGENVEFTDINILKGDGKSQDRMRTARVIAIDPKEPFTVEKGSPGSSRSADPGSSVMTTTSSQLRATPTNKQNVHSTSLTEEKKYGDTDKGKVSSPGPQETPTSGERKRVRHVILDPHAVLLDAAVEGELEQVKRVIRDVDDPSLANNDGITALHNAVCGNHDSVVKFLVEYGCDVNLPDSHGWTPLHCSAANNNISVIKYLVEHGACIFATTGLQKKTPVQCCEKSLPGYKECVDYLRDIQDNFGMTFDGKVYALFAYNANEKDELSFECGEELYVLRRGDSNEKEWWWAKNSSGQLGYIPRNLLGISPRVAPEV</sequence>
<dbReference type="InterPro" id="IPR001452">
    <property type="entry name" value="SH3_domain"/>
</dbReference>
<dbReference type="Gene3D" id="1.25.40.20">
    <property type="entry name" value="Ankyrin repeat-containing domain"/>
    <property type="match status" value="1"/>
</dbReference>
<feature type="coiled-coil region" evidence="9">
    <location>
        <begin position="142"/>
        <end position="323"/>
    </location>
</feature>
<comment type="subcellular location">
    <subcellularLocation>
        <location evidence="1">Nucleus</location>
    </subcellularLocation>
</comment>
<dbReference type="SMART" id="SM00326">
    <property type="entry name" value="SH3"/>
    <property type="match status" value="1"/>
</dbReference>
<dbReference type="InterPro" id="IPR002110">
    <property type="entry name" value="Ankyrin_rpt"/>
</dbReference>
<feature type="compositionally biased region" description="Polar residues" evidence="10">
    <location>
        <begin position="626"/>
        <end position="637"/>
    </location>
</feature>
<dbReference type="InterPro" id="IPR036770">
    <property type="entry name" value="Ankyrin_rpt-contain_sf"/>
</dbReference>
<dbReference type="SUPFAM" id="SSF54236">
    <property type="entry name" value="Ubiquitin-like"/>
    <property type="match status" value="1"/>
</dbReference>
<evidence type="ECO:0000256" key="9">
    <source>
        <dbReference type="SAM" id="Coils"/>
    </source>
</evidence>
<dbReference type="GO" id="GO:0042981">
    <property type="term" value="P:regulation of apoptotic process"/>
    <property type="evidence" value="ECO:0007669"/>
    <property type="project" value="InterPro"/>
</dbReference>
<feature type="compositionally biased region" description="Low complexity" evidence="10">
    <location>
        <begin position="532"/>
        <end position="554"/>
    </location>
</feature>
<feature type="compositionally biased region" description="Basic and acidic residues" evidence="10">
    <location>
        <begin position="460"/>
        <end position="472"/>
    </location>
</feature>
<feature type="domain" description="SH3" evidence="11">
    <location>
        <begin position="1076"/>
        <end position="1139"/>
    </location>
</feature>
<dbReference type="PANTHER" id="PTHR24131:SF10">
    <property type="entry name" value="ANKYRIN-REPEAT, SH3-DOMAIN, AND PROLINE-RICH-REGION CONTAINING PROTEIN, ISOFORM B"/>
    <property type="match status" value="1"/>
</dbReference>
<gene>
    <name evidence="13" type="primary">LOC116302597</name>
</gene>
<feature type="compositionally biased region" description="Polar residues" evidence="10">
    <location>
        <begin position="332"/>
        <end position="349"/>
    </location>
</feature>
<feature type="region of interest" description="Disordered" evidence="10">
    <location>
        <begin position="328"/>
        <end position="357"/>
    </location>
</feature>
<dbReference type="RefSeq" id="XP_031567794.1">
    <property type="nucleotide sequence ID" value="XM_031711934.1"/>
</dbReference>
<keyword evidence="2 8" id="KW-0728">SH3 domain</keyword>
<feature type="compositionally biased region" description="Polar residues" evidence="10">
    <location>
        <begin position="578"/>
        <end position="590"/>
    </location>
</feature>
<dbReference type="SUPFAM" id="SSF50044">
    <property type="entry name" value="SH3-domain"/>
    <property type="match status" value="1"/>
</dbReference>
<dbReference type="AlphaFoldDB" id="A0A6P8ILU5"/>
<dbReference type="InterPro" id="IPR048945">
    <property type="entry name" value="RASSF8/10_RA"/>
</dbReference>
<evidence type="ECO:0000313" key="13">
    <source>
        <dbReference type="RefSeq" id="XP_031567794.1"/>
    </source>
</evidence>
<evidence type="ECO:0000256" key="10">
    <source>
        <dbReference type="SAM" id="MobiDB-lite"/>
    </source>
</evidence>
<name>A0A6P8ILU5_ACTTE</name>
<dbReference type="PROSITE" id="PS50297">
    <property type="entry name" value="ANK_REP_REGION"/>
    <property type="match status" value="2"/>
</dbReference>
<evidence type="ECO:0000256" key="4">
    <source>
        <dbReference type="ARBA" id="ARBA00022737"/>
    </source>
</evidence>
<dbReference type="Pfam" id="PF21712">
    <property type="entry name" value="RASSF8-10_RA"/>
    <property type="match status" value="1"/>
</dbReference>
<feature type="region of interest" description="Disordered" evidence="10">
    <location>
        <begin position="739"/>
        <end position="771"/>
    </location>
</feature>
<dbReference type="KEGG" id="aten:116302597"/>
<feature type="region of interest" description="Disordered" evidence="10">
    <location>
        <begin position="386"/>
        <end position="443"/>
    </location>
</feature>
<evidence type="ECO:0000256" key="1">
    <source>
        <dbReference type="ARBA" id="ARBA00004123"/>
    </source>
</evidence>
<feature type="compositionally biased region" description="Polar residues" evidence="10">
    <location>
        <begin position="608"/>
        <end position="619"/>
    </location>
</feature>
<dbReference type="GO" id="GO:0002039">
    <property type="term" value="F:p53 binding"/>
    <property type="evidence" value="ECO:0007669"/>
    <property type="project" value="InterPro"/>
</dbReference>
<evidence type="ECO:0000259" key="11">
    <source>
        <dbReference type="PROSITE" id="PS50002"/>
    </source>
</evidence>
<proteinExistence type="predicted"/>
<feature type="compositionally biased region" description="Basic and acidic residues" evidence="10">
    <location>
        <begin position="558"/>
        <end position="577"/>
    </location>
</feature>
<dbReference type="GeneID" id="116302597"/>
<dbReference type="Proteomes" id="UP000515163">
    <property type="component" value="Unplaced"/>
</dbReference>
<dbReference type="InterPro" id="IPR036028">
    <property type="entry name" value="SH3-like_dom_sf"/>
</dbReference>
<evidence type="ECO:0000256" key="7">
    <source>
        <dbReference type="PROSITE-ProRule" id="PRU00023"/>
    </source>
</evidence>
<evidence type="ECO:0000256" key="6">
    <source>
        <dbReference type="ARBA" id="ARBA00023242"/>
    </source>
</evidence>
<feature type="region of interest" description="Disordered" evidence="10">
    <location>
        <begin position="531"/>
        <end position="637"/>
    </location>
</feature>
<evidence type="ECO:0000256" key="2">
    <source>
        <dbReference type="ARBA" id="ARBA00022443"/>
    </source>
</evidence>
<feature type="region of interest" description="Disordered" evidence="10">
    <location>
        <begin position="704"/>
        <end position="727"/>
    </location>
</feature>
<dbReference type="OrthoDB" id="10038642at2759"/>
<feature type="region of interest" description="Disordered" evidence="10">
    <location>
        <begin position="812"/>
        <end position="938"/>
    </location>
</feature>
<dbReference type="Pfam" id="PF00018">
    <property type="entry name" value="SH3_1"/>
    <property type="match status" value="1"/>
</dbReference>